<accession>A0A660L3S9</accession>
<dbReference type="SUPFAM" id="SSF53328">
    <property type="entry name" value="Formyltransferase"/>
    <property type="match status" value="1"/>
</dbReference>
<dbReference type="EC" id="2.1.2.9" evidence="3 8"/>
<dbReference type="Pfam" id="PF00551">
    <property type="entry name" value="Formyl_trans_N"/>
    <property type="match status" value="1"/>
</dbReference>
<comment type="caution">
    <text evidence="11">The sequence shown here is derived from an EMBL/GenBank/DDBJ whole genome shotgun (WGS) entry which is preliminary data.</text>
</comment>
<dbReference type="InterPro" id="IPR041711">
    <property type="entry name" value="Met-tRNA-FMT_N"/>
</dbReference>
<feature type="domain" description="Formyl transferase C-terminal" evidence="10">
    <location>
        <begin position="197"/>
        <end position="295"/>
    </location>
</feature>
<dbReference type="Gene3D" id="3.40.50.170">
    <property type="entry name" value="Formyl transferase, N-terminal domain"/>
    <property type="match status" value="1"/>
</dbReference>
<feature type="binding site" evidence="8">
    <location>
        <begin position="107"/>
        <end position="110"/>
    </location>
    <ligand>
        <name>(6S)-5,6,7,8-tetrahydrofolate</name>
        <dbReference type="ChEBI" id="CHEBI:57453"/>
    </ligand>
</feature>
<dbReference type="SUPFAM" id="SSF50486">
    <property type="entry name" value="FMT C-terminal domain-like"/>
    <property type="match status" value="1"/>
</dbReference>
<dbReference type="Gene3D" id="1.25.10.10">
    <property type="entry name" value="Leucine-rich Repeat Variant"/>
    <property type="match status" value="1"/>
</dbReference>
<dbReference type="InterPro" id="IPR044135">
    <property type="entry name" value="Met-tRNA-FMT_C"/>
</dbReference>
<evidence type="ECO:0000256" key="3">
    <source>
        <dbReference type="ARBA" id="ARBA00012261"/>
    </source>
</evidence>
<dbReference type="InterPro" id="IPR004155">
    <property type="entry name" value="PBS_lyase_HEAT"/>
</dbReference>
<keyword evidence="5 8" id="KW-0808">Transferase</keyword>
<evidence type="ECO:0000313" key="11">
    <source>
        <dbReference type="EMBL" id="RKQ87975.1"/>
    </source>
</evidence>
<evidence type="ECO:0000256" key="7">
    <source>
        <dbReference type="ARBA" id="ARBA00048558"/>
    </source>
</evidence>
<evidence type="ECO:0000256" key="8">
    <source>
        <dbReference type="HAMAP-Rule" id="MF_00182"/>
    </source>
</evidence>
<dbReference type="Pfam" id="PF02911">
    <property type="entry name" value="Formyl_trans_C"/>
    <property type="match status" value="1"/>
</dbReference>
<dbReference type="GO" id="GO:0004479">
    <property type="term" value="F:methionyl-tRNA formyltransferase activity"/>
    <property type="evidence" value="ECO:0007669"/>
    <property type="project" value="UniProtKB-UniRule"/>
</dbReference>
<dbReference type="InterPro" id="IPR005794">
    <property type="entry name" value="Fmt"/>
</dbReference>
<proteinExistence type="inferred from homology"/>
<dbReference type="InterPro" id="IPR005793">
    <property type="entry name" value="Formyl_trans_C"/>
</dbReference>
<dbReference type="InterPro" id="IPR036477">
    <property type="entry name" value="Formyl_transf_N_sf"/>
</dbReference>
<evidence type="ECO:0000256" key="1">
    <source>
        <dbReference type="ARBA" id="ARBA00002606"/>
    </source>
</evidence>
<dbReference type="AlphaFoldDB" id="A0A660L3S9"/>
<dbReference type="InterPro" id="IPR002376">
    <property type="entry name" value="Formyl_transf_N"/>
</dbReference>
<protein>
    <recommendedName>
        <fullName evidence="4 8">Methionyl-tRNA formyltransferase</fullName>
        <ecNumber evidence="3 8">2.1.2.9</ecNumber>
    </recommendedName>
</protein>
<organism evidence="11 12">
    <name type="scientific">Solirubrobacter pauli</name>
    <dbReference type="NCBI Taxonomy" id="166793"/>
    <lineage>
        <taxon>Bacteria</taxon>
        <taxon>Bacillati</taxon>
        <taxon>Actinomycetota</taxon>
        <taxon>Thermoleophilia</taxon>
        <taxon>Solirubrobacterales</taxon>
        <taxon>Solirubrobacteraceae</taxon>
        <taxon>Solirubrobacter</taxon>
    </lineage>
</organism>
<dbReference type="PANTHER" id="PTHR11138:SF5">
    <property type="entry name" value="METHIONYL-TRNA FORMYLTRANSFERASE, MITOCHONDRIAL"/>
    <property type="match status" value="1"/>
</dbReference>
<dbReference type="Proteomes" id="UP000278962">
    <property type="component" value="Unassembled WGS sequence"/>
</dbReference>
<keyword evidence="6 8" id="KW-0648">Protein biosynthesis</keyword>
<evidence type="ECO:0000256" key="4">
    <source>
        <dbReference type="ARBA" id="ARBA00016014"/>
    </source>
</evidence>
<comment type="catalytic activity">
    <reaction evidence="7 8">
        <text>L-methionyl-tRNA(fMet) + (6R)-10-formyltetrahydrofolate = N-formyl-L-methionyl-tRNA(fMet) + (6S)-5,6,7,8-tetrahydrofolate + H(+)</text>
        <dbReference type="Rhea" id="RHEA:24380"/>
        <dbReference type="Rhea" id="RHEA-COMP:9952"/>
        <dbReference type="Rhea" id="RHEA-COMP:9953"/>
        <dbReference type="ChEBI" id="CHEBI:15378"/>
        <dbReference type="ChEBI" id="CHEBI:57453"/>
        <dbReference type="ChEBI" id="CHEBI:78530"/>
        <dbReference type="ChEBI" id="CHEBI:78844"/>
        <dbReference type="ChEBI" id="CHEBI:195366"/>
        <dbReference type="EC" id="2.1.2.9"/>
    </reaction>
</comment>
<reference evidence="11 12" key="1">
    <citation type="submission" date="2018-10" db="EMBL/GenBank/DDBJ databases">
        <title>Genomic Encyclopedia of Archaeal and Bacterial Type Strains, Phase II (KMG-II): from individual species to whole genera.</title>
        <authorList>
            <person name="Goeker M."/>
        </authorList>
    </citation>
    <scope>NUCLEOTIDE SEQUENCE [LARGE SCALE GENOMIC DNA]</scope>
    <source>
        <strain evidence="11 12">DSM 14954</strain>
    </source>
</reference>
<evidence type="ECO:0000259" key="10">
    <source>
        <dbReference type="Pfam" id="PF02911"/>
    </source>
</evidence>
<dbReference type="RefSeq" id="WP_121257080.1">
    <property type="nucleotide sequence ID" value="NZ_RBIL01000002.1"/>
</dbReference>
<dbReference type="CDD" id="cd08646">
    <property type="entry name" value="FMT_core_Met-tRNA-FMT_N"/>
    <property type="match status" value="1"/>
</dbReference>
<comment type="function">
    <text evidence="1 8">Attaches a formyl group to the free amino group of methionyl-tRNA(fMet). The formyl group appears to play a dual role in the initiator identity of N-formylmethionyl-tRNA by promoting its recognition by IF2 and preventing the misappropriation of this tRNA by the elongation apparatus.</text>
</comment>
<dbReference type="InterPro" id="IPR011034">
    <property type="entry name" value="Formyl_transferase-like_C_sf"/>
</dbReference>
<sequence>MRNVYLGTSEFAAVVLRALADSAHRPQLVVTRPDAKQGRGQKLAPPPVAVLAAELGIPFIQPEELHSEETLGAIAAASPEVLTTCAYGVLIKEPLLSDYEMINVHPSLLPRWRGAAPIERSIMAGDAETGVAIMRVTAGWDSGPVYALGREPIRADDDYGTLVPRLEELGARLLVQVLDERPTPVEQDEAGVTYANKIGPRERALDPTQTPAEVERTIRALRPHIGSRLKLPDGTFLGVIDARVDGPTRAPAGGLVRTDGLRLLLDCHGGALEITEVRPPGGKVMPAADWLRGQRDEKLTNFRFDPALPDRPLDEVLVTAKREWRDPEDEWQPHVCALAARGDADTLTAMTVLAGDEDPELRELAAYVLGQLGTTTPALPAEQESALRDMAARESNPHVLSAIICAFGHLGGTAGHDWLLAQRAHADAYVREAVAFALGGRRGEDTLAALIDLSADEDPKVRDWATFALGTLAEADNPALRDALAARLDDPDEDTRMEAVHGLALRGDERAEAPARDLLAGRESLDDSVWRRHLLDETASHLDGD</sequence>
<dbReference type="InterPro" id="IPR037022">
    <property type="entry name" value="Formyl_trans_C_sf"/>
</dbReference>
<dbReference type="HAMAP" id="MF_00182">
    <property type="entry name" value="Formyl_trans"/>
    <property type="match status" value="1"/>
</dbReference>
<gene>
    <name evidence="8" type="primary">fmt</name>
    <name evidence="11" type="ORF">C8N24_6010</name>
</gene>
<dbReference type="PANTHER" id="PTHR11138">
    <property type="entry name" value="METHIONYL-TRNA FORMYLTRANSFERASE"/>
    <property type="match status" value="1"/>
</dbReference>
<dbReference type="SMART" id="SM00567">
    <property type="entry name" value="EZ_HEAT"/>
    <property type="match status" value="3"/>
</dbReference>
<evidence type="ECO:0000259" key="9">
    <source>
        <dbReference type="Pfam" id="PF00551"/>
    </source>
</evidence>
<dbReference type="GO" id="GO:0005829">
    <property type="term" value="C:cytosol"/>
    <property type="evidence" value="ECO:0007669"/>
    <property type="project" value="TreeGrafter"/>
</dbReference>
<dbReference type="InterPro" id="IPR016024">
    <property type="entry name" value="ARM-type_fold"/>
</dbReference>
<dbReference type="Pfam" id="PF13646">
    <property type="entry name" value="HEAT_2"/>
    <property type="match status" value="1"/>
</dbReference>
<dbReference type="CDD" id="cd08704">
    <property type="entry name" value="Met_tRNA_FMT_C"/>
    <property type="match status" value="1"/>
</dbReference>
<dbReference type="InterPro" id="IPR011989">
    <property type="entry name" value="ARM-like"/>
</dbReference>
<evidence type="ECO:0000256" key="5">
    <source>
        <dbReference type="ARBA" id="ARBA00022679"/>
    </source>
</evidence>
<evidence type="ECO:0000256" key="2">
    <source>
        <dbReference type="ARBA" id="ARBA00010699"/>
    </source>
</evidence>
<evidence type="ECO:0000256" key="6">
    <source>
        <dbReference type="ARBA" id="ARBA00022917"/>
    </source>
</evidence>
<dbReference type="EMBL" id="RBIL01000002">
    <property type="protein sequence ID" value="RKQ87975.1"/>
    <property type="molecule type" value="Genomic_DNA"/>
</dbReference>
<dbReference type="SUPFAM" id="SSF48371">
    <property type="entry name" value="ARM repeat"/>
    <property type="match status" value="1"/>
</dbReference>
<dbReference type="OrthoDB" id="9802815at2"/>
<keyword evidence="12" id="KW-1185">Reference proteome</keyword>
<feature type="domain" description="Formyl transferase N-terminal" evidence="9">
    <location>
        <begin position="3"/>
        <end position="178"/>
    </location>
</feature>
<name>A0A660L3S9_9ACTN</name>
<comment type="similarity">
    <text evidence="2 8">Belongs to the Fmt family.</text>
</comment>
<dbReference type="Gene3D" id="3.10.25.10">
    <property type="entry name" value="Formyl transferase, C-terminal domain"/>
    <property type="match status" value="1"/>
</dbReference>
<evidence type="ECO:0000313" key="12">
    <source>
        <dbReference type="Proteomes" id="UP000278962"/>
    </source>
</evidence>